<evidence type="ECO:0000259" key="8">
    <source>
        <dbReference type="PROSITE" id="PS50887"/>
    </source>
</evidence>
<dbReference type="PROSITE" id="PS50883">
    <property type="entry name" value="EAL"/>
    <property type="match status" value="1"/>
</dbReference>
<dbReference type="InterPro" id="IPR029787">
    <property type="entry name" value="Nucleotide_cyclase"/>
</dbReference>
<dbReference type="PROSITE" id="PS50887">
    <property type="entry name" value="GGDEF"/>
    <property type="match status" value="1"/>
</dbReference>
<dbReference type="SMART" id="SM00086">
    <property type="entry name" value="PAC"/>
    <property type="match status" value="2"/>
</dbReference>
<evidence type="ECO:0000259" key="5">
    <source>
        <dbReference type="PROSITE" id="PS50112"/>
    </source>
</evidence>
<gene>
    <name evidence="9" type="ORF">DFQ45_102102</name>
</gene>
<dbReference type="SMART" id="SM00052">
    <property type="entry name" value="EAL"/>
    <property type="match status" value="1"/>
</dbReference>
<evidence type="ECO:0000313" key="9">
    <source>
        <dbReference type="EMBL" id="TDQ39410.1"/>
    </source>
</evidence>
<dbReference type="Proteomes" id="UP000294575">
    <property type="component" value="Unassembled WGS sequence"/>
</dbReference>
<dbReference type="RefSeq" id="WP_166627821.1">
    <property type="nucleotide sequence ID" value="NZ_LNJZ01000009.1"/>
</dbReference>
<feature type="transmembrane region" description="Helical" evidence="4">
    <location>
        <begin position="115"/>
        <end position="136"/>
    </location>
</feature>
<evidence type="ECO:0000256" key="3">
    <source>
        <dbReference type="ARBA" id="ARBA00022777"/>
    </source>
</evidence>
<dbReference type="InterPro" id="IPR000160">
    <property type="entry name" value="GGDEF_dom"/>
</dbReference>
<evidence type="ECO:0000256" key="1">
    <source>
        <dbReference type="ARBA" id="ARBA00012282"/>
    </source>
</evidence>
<feature type="domain" description="PAS" evidence="5">
    <location>
        <begin position="397"/>
        <end position="442"/>
    </location>
</feature>
<dbReference type="InterPro" id="IPR013656">
    <property type="entry name" value="PAS_4"/>
</dbReference>
<dbReference type="GO" id="GO:0016301">
    <property type="term" value="F:kinase activity"/>
    <property type="evidence" value="ECO:0007669"/>
    <property type="project" value="UniProtKB-KW"/>
</dbReference>
<accession>A0A4R6TZK2</accession>
<dbReference type="InterPro" id="IPR000700">
    <property type="entry name" value="PAS-assoc_C"/>
</dbReference>
<dbReference type="InterPro" id="IPR052155">
    <property type="entry name" value="Biofilm_reg_signaling"/>
</dbReference>
<feature type="transmembrane region" description="Helical" evidence="4">
    <location>
        <begin position="148"/>
        <end position="167"/>
    </location>
</feature>
<dbReference type="PROSITE" id="PS50112">
    <property type="entry name" value="PAS"/>
    <property type="match status" value="1"/>
</dbReference>
<evidence type="ECO:0000313" key="10">
    <source>
        <dbReference type="Proteomes" id="UP000294575"/>
    </source>
</evidence>
<organism evidence="9 10">
    <name type="scientific">Thiopseudomonas denitrificans</name>
    <dbReference type="NCBI Taxonomy" id="1501432"/>
    <lineage>
        <taxon>Bacteria</taxon>
        <taxon>Pseudomonadati</taxon>
        <taxon>Pseudomonadota</taxon>
        <taxon>Gammaproteobacteria</taxon>
        <taxon>Pseudomonadales</taxon>
        <taxon>Pseudomonadaceae</taxon>
        <taxon>Thiopseudomonas</taxon>
    </lineage>
</organism>
<evidence type="ECO:0000256" key="4">
    <source>
        <dbReference type="SAM" id="Phobius"/>
    </source>
</evidence>
<dbReference type="InterPro" id="IPR035919">
    <property type="entry name" value="EAL_sf"/>
</dbReference>
<feature type="transmembrane region" description="Helical" evidence="4">
    <location>
        <begin position="37"/>
        <end position="66"/>
    </location>
</feature>
<keyword evidence="4" id="KW-0472">Membrane</keyword>
<keyword evidence="4" id="KW-1133">Transmembrane helix</keyword>
<feature type="transmembrane region" description="Helical" evidence="4">
    <location>
        <begin position="12"/>
        <end position="31"/>
    </location>
</feature>
<dbReference type="FunFam" id="3.20.20.450:FF:000001">
    <property type="entry name" value="Cyclic di-GMP phosphodiesterase yahA"/>
    <property type="match status" value="1"/>
</dbReference>
<dbReference type="SUPFAM" id="SSF55785">
    <property type="entry name" value="PYP-like sensor domain (PAS domain)"/>
    <property type="match status" value="2"/>
</dbReference>
<dbReference type="Pfam" id="PF08448">
    <property type="entry name" value="PAS_4"/>
    <property type="match status" value="1"/>
</dbReference>
<feature type="transmembrane region" description="Helical" evidence="4">
    <location>
        <begin position="78"/>
        <end position="95"/>
    </location>
</feature>
<dbReference type="InterPro" id="IPR001633">
    <property type="entry name" value="EAL_dom"/>
</dbReference>
<feature type="domain" description="GGDEF" evidence="8">
    <location>
        <begin position="550"/>
        <end position="682"/>
    </location>
</feature>
<dbReference type="SUPFAM" id="SSF55073">
    <property type="entry name" value="Nucleotide cyclase"/>
    <property type="match status" value="1"/>
</dbReference>
<dbReference type="GO" id="GO:0071111">
    <property type="term" value="F:cyclic-guanylate-specific phosphodiesterase activity"/>
    <property type="evidence" value="ECO:0007669"/>
    <property type="project" value="UniProtKB-EC"/>
</dbReference>
<comment type="caution">
    <text evidence="9">The sequence shown here is derived from an EMBL/GenBank/DDBJ whole genome shotgun (WGS) entry which is preliminary data.</text>
</comment>
<reference evidence="9 10" key="1">
    <citation type="submission" date="2019-03" db="EMBL/GenBank/DDBJ databases">
        <title>Genomic Encyclopedia of Type Strains, Phase IV (KMG-IV): sequencing the most valuable type-strain genomes for metagenomic binning, comparative biology and taxonomic classification.</title>
        <authorList>
            <person name="Goeker M."/>
        </authorList>
    </citation>
    <scope>NUCLEOTIDE SEQUENCE [LARGE SCALE GENOMIC DNA]</scope>
    <source>
        <strain evidence="9 10">DSM 28679</strain>
    </source>
</reference>
<dbReference type="InterPro" id="IPR000014">
    <property type="entry name" value="PAS"/>
</dbReference>
<dbReference type="Pfam" id="PF17159">
    <property type="entry name" value="MASE3"/>
    <property type="match status" value="1"/>
</dbReference>
<proteinExistence type="predicted"/>
<dbReference type="InterPro" id="IPR001610">
    <property type="entry name" value="PAC"/>
</dbReference>
<dbReference type="InterPro" id="IPR035965">
    <property type="entry name" value="PAS-like_dom_sf"/>
</dbReference>
<dbReference type="NCBIfam" id="TIGR00254">
    <property type="entry name" value="GGDEF"/>
    <property type="match status" value="1"/>
</dbReference>
<dbReference type="InterPro" id="IPR043128">
    <property type="entry name" value="Rev_trsase/Diguanyl_cyclase"/>
</dbReference>
<dbReference type="AlphaFoldDB" id="A0A4R6TZK2"/>
<keyword evidence="3" id="KW-0808">Transferase</keyword>
<dbReference type="CDD" id="cd00130">
    <property type="entry name" value="PAS"/>
    <property type="match status" value="2"/>
</dbReference>
<dbReference type="PANTHER" id="PTHR44757">
    <property type="entry name" value="DIGUANYLATE CYCLASE DGCP"/>
    <property type="match status" value="1"/>
</dbReference>
<name>A0A4R6TZK2_9GAMM</name>
<dbReference type="EMBL" id="SNYK01000002">
    <property type="protein sequence ID" value="TDQ39410.1"/>
    <property type="molecule type" value="Genomic_DNA"/>
</dbReference>
<keyword evidence="10" id="KW-1185">Reference proteome</keyword>
<feature type="domain" description="EAL" evidence="7">
    <location>
        <begin position="691"/>
        <end position="945"/>
    </location>
</feature>
<feature type="transmembrane region" description="Helical" evidence="4">
    <location>
        <begin position="187"/>
        <end position="205"/>
    </location>
</feature>
<dbReference type="SMART" id="SM00091">
    <property type="entry name" value="PAS"/>
    <property type="match status" value="2"/>
</dbReference>
<dbReference type="PANTHER" id="PTHR44757:SF2">
    <property type="entry name" value="BIOFILM ARCHITECTURE MAINTENANCE PROTEIN MBAA"/>
    <property type="match status" value="1"/>
</dbReference>
<keyword evidence="3" id="KW-0418">Kinase</keyword>
<sequence length="948" mass="106097">MLTHSSHGAEARIAFAAAAIGLLLIMLASIVPPDSGWAAIIVSYIPLHTLLETISIILALLVFTIIWSTRNKSLPRNLSIIALASLASGILDFSHLLSFPGMPDYITPNSTDKAILFWLAARLAMGTGLLASAFYAWHKPLNLLRSCFLLLFTLALLFTLHVLFLWYPGMLPAIYIDGQGPTAFKRNLEYLVMAVFFIAALGFSLHLRRPRLFNASGFFAASLLMAFGEMFFILYIDIHDTYSLTGHLYKIAGYFFLFRAIFSDTIKRPYDLLEQSRRRLDLTLCTLPDLLFEMSREGRYLQVYTPERAVLESPTPHLLGRSLYDVMPVESADIVQQAIDQAAESGNARTGPFSLEIASGSTDWFEVSVARLNNTPAPPSFLVISRNITDRYRAEQSLRTLSHAVEFNPLSIVVFDSQLRIQQVNQAFTRLTGYQEAEVLNRPPHFLHASGTSARQADTINREILQGSPWSGEIQGTHKDGNPFTIYLRVFPSRSPAGEITGFLSIAEDITDKKNYTILLEQLSRHDPLTGLPNRELLQQHFELFCADNNPVAVLWLDLDNFKEVNDALGHTTGDILLQQIAYRLRDNLYKNETIARISGDDFVILLTNATENHVIRRIQQLLELVVEPITLPGQVLSLTASVGIALWPADADSLGSLLQKAEIGKYKAKTAGRNSYQFYESQMQEMAGLRLAQSNALKTAIEHNELHLVYQPQVCLEQQRVIGVEALLRWDSQSWGSVPPCDFIPLAEASGMILSIGEWVLDSALARLRSWLDQGLPPVAMAVNISAIQFEHPGFTEQISQLLQRHQVPPHLLELELTEAMAMKKPDFSEQRIRHLHAMGVKLSIDDFGTGYSSLSYLKRFKIDKLKIDREFIADMDNDAGDQAIVTAIIQMARRLSITVLAEGVESARQAELLKRFGCSQIQGYYYSKPLPPEEAARYIVGYNPQA</sequence>
<dbReference type="InterPro" id="IPR033425">
    <property type="entry name" value="MASE3"/>
</dbReference>
<dbReference type="CDD" id="cd01948">
    <property type="entry name" value="EAL"/>
    <property type="match status" value="1"/>
</dbReference>
<protein>
    <recommendedName>
        <fullName evidence="1">cyclic-guanylate-specific phosphodiesterase</fullName>
        <ecNumber evidence="1">3.1.4.52</ecNumber>
    </recommendedName>
</protein>
<keyword evidence="2" id="KW-0973">c-di-GMP</keyword>
<dbReference type="Pfam" id="PF13426">
    <property type="entry name" value="PAS_9"/>
    <property type="match status" value="1"/>
</dbReference>
<dbReference type="Pfam" id="PF00990">
    <property type="entry name" value="GGDEF"/>
    <property type="match status" value="1"/>
</dbReference>
<dbReference type="Gene3D" id="3.30.70.270">
    <property type="match status" value="1"/>
</dbReference>
<dbReference type="PROSITE" id="PS50113">
    <property type="entry name" value="PAC"/>
    <property type="match status" value="1"/>
</dbReference>
<dbReference type="Gene3D" id="3.30.450.20">
    <property type="entry name" value="PAS domain"/>
    <property type="match status" value="2"/>
</dbReference>
<dbReference type="CDD" id="cd01949">
    <property type="entry name" value="GGDEF"/>
    <property type="match status" value="1"/>
</dbReference>
<dbReference type="SUPFAM" id="SSF141868">
    <property type="entry name" value="EAL domain-like"/>
    <property type="match status" value="1"/>
</dbReference>
<evidence type="ECO:0000259" key="6">
    <source>
        <dbReference type="PROSITE" id="PS50113"/>
    </source>
</evidence>
<feature type="transmembrane region" description="Helical" evidence="4">
    <location>
        <begin position="217"/>
        <end position="236"/>
    </location>
</feature>
<dbReference type="Gene3D" id="3.20.20.450">
    <property type="entry name" value="EAL domain"/>
    <property type="match status" value="1"/>
</dbReference>
<evidence type="ECO:0000259" key="7">
    <source>
        <dbReference type="PROSITE" id="PS50883"/>
    </source>
</evidence>
<feature type="domain" description="PAC" evidence="6">
    <location>
        <begin position="470"/>
        <end position="522"/>
    </location>
</feature>
<dbReference type="EC" id="3.1.4.52" evidence="1"/>
<evidence type="ECO:0000256" key="2">
    <source>
        <dbReference type="ARBA" id="ARBA00022636"/>
    </source>
</evidence>
<dbReference type="NCBIfam" id="TIGR00229">
    <property type="entry name" value="sensory_box"/>
    <property type="match status" value="2"/>
</dbReference>
<keyword evidence="4" id="KW-0812">Transmembrane</keyword>
<dbReference type="Pfam" id="PF00563">
    <property type="entry name" value="EAL"/>
    <property type="match status" value="1"/>
</dbReference>
<dbReference type="SMART" id="SM00267">
    <property type="entry name" value="GGDEF"/>
    <property type="match status" value="1"/>
</dbReference>